<dbReference type="RefSeq" id="WP_088471039.1">
    <property type="nucleotide sequence ID" value="NZ_NISJ01000001.1"/>
</dbReference>
<proteinExistence type="predicted"/>
<evidence type="ECO:0000313" key="1">
    <source>
        <dbReference type="EMBL" id="OWR01230.1"/>
    </source>
</evidence>
<protein>
    <submittedName>
        <fullName evidence="1">Uncharacterized protein</fullName>
    </submittedName>
</protein>
<sequence length="339" mass="36918">MPASDALPFGGAKLFWRALLACGALILAMCLLNASIDPTGQIGLAKTHALNRTMTPSAVSFIRNSGSVTAYGRAIATTSADTFLIGSSREALGFDLCDRPNMLGIAGTGWGIREFSQVHTRILETRTTPTTLLIELGAVSDRGGAGESPNLSAAYAALSPRTTWLSFQTMAANIRRSDDTAVREAECRPLPSDSVDWPAAAGRFELGWRMFDASMASRQRGRAILEQMVASANRICAKTGIRHTIVYFSLPGTPNVPLTQQFDASQRDAQRDSAKMFQQLSGHGACRFRYFDLLTTPPGSSAEQQLWRDRDQWSDFTHFSPQLGDLALKAILRPTQNER</sequence>
<organism evidence="1 2">
    <name type="scientific">Sphingopyxis witflariensis</name>
    <dbReference type="NCBI Taxonomy" id="173675"/>
    <lineage>
        <taxon>Bacteria</taxon>
        <taxon>Pseudomonadati</taxon>
        <taxon>Pseudomonadota</taxon>
        <taxon>Alphaproteobacteria</taxon>
        <taxon>Sphingomonadales</taxon>
        <taxon>Sphingomonadaceae</taxon>
        <taxon>Sphingopyxis</taxon>
    </lineage>
</organism>
<accession>A0A246K5D9</accession>
<dbReference type="EMBL" id="NISJ01000001">
    <property type="protein sequence ID" value="OWR01230.1"/>
    <property type="molecule type" value="Genomic_DNA"/>
</dbReference>
<reference evidence="1 2" key="1">
    <citation type="journal article" date="2002" name="Int. J. Syst. Evol. Microbiol.">
        <title>Sphingopyxis witflariensis sp. nov., isolated from activated sludge.</title>
        <authorList>
            <person name="Kampfer P."/>
            <person name="Witzenberger R."/>
            <person name="Denner E.B."/>
            <person name="Busse H.J."/>
            <person name="Neef A."/>
        </authorList>
    </citation>
    <scope>NUCLEOTIDE SEQUENCE [LARGE SCALE GENOMIC DNA]</scope>
    <source>
        <strain evidence="1 2">DSM 14551</strain>
    </source>
</reference>
<name>A0A246K5D9_9SPHN</name>
<comment type="caution">
    <text evidence="1">The sequence shown here is derived from an EMBL/GenBank/DDBJ whole genome shotgun (WGS) entry which is preliminary data.</text>
</comment>
<dbReference type="Proteomes" id="UP000197097">
    <property type="component" value="Unassembled WGS sequence"/>
</dbReference>
<keyword evidence="2" id="KW-1185">Reference proteome</keyword>
<gene>
    <name evidence="1" type="ORF">CDQ91_02115</name>
</gene>
<dbReference type="AlphaFoldDB" id="A0A246K5D9"/>
<evidence type="ECO:0000313" key="2">
    <source>
        <dbReference type="Proteomes" id="UP000197097"/>
    </source>
</evidence>